<evidence type="ECO:0000313" key="2">
    <source>
        <dbReference type="Proteomes" id="UP001281147"/>
    </source>
</evidence>
<reference evidence="1" key="1">
    <citation type="submission" date="2023-07" db="EMBL/GenBank/DDBJ databases">
        <title>Black Yeasts Isolated from many extreme environments.</title>
        <authorList>
            <person name="Coleine C."/>
            <person name="Stajich J.E."/>
            <person name="Selbmann L."/>
        </authorList>
    </citation>
    <scope>NUCLEOTIDE SEQUENCE</scope>
    <source>
        <strain evidence="1">CCFEE 5714</strain>
    </source>
</reference>
<dbReference type="EMBL" id="JAUTXU010000066">
    <property type="protein sequence ID" value="KAK3712894.1"/>
    <property type="molecule type" value="Genomic_DNA"/>
</dbReference>
<gene>
    <name evidence="1" type="ORF">LTR37_008779</name>
</gene>
<sequence>MRSQNYQEADLPVPDRLPNHNIGQMPQHSFARLQELAVNSFREARPGYRPHEANEQPPSSPDDYWRSKYEQLYNEAHLRGVRVGNRNSTRDLVNMLQIEDARRGLLPRPPPFDASRYHNMTQKNLQQLARDRGYFNRGGQQNPMDSISLVTWLLSQDQPSDAFENQIDDATMDLAAKLLVDDLAESLGLAASTDNVRPRTTHNRGIVGSAEALNSLSDTLMHNWFPTFTPATGYLCGPEALERSLEARRSSWRRAHLGEEPRSPFLRAWDFMELLFEDYVAGEYRPPGTLGTPTSQYDAYIERTIGHLHRDDYGAYLANYEIFRAMNDLNVQQLEAILALLWEAGMIEEEYGLGVVTGPRTHINGAGEEAELPTNARITRPSQTGAADLWVYNNAALGGGEYNHWEGMDGDGRLDRAIEWGMRIGDTDLLARFQIRPSQPTLETRAQRLLREKVNAQQYYSEHCHEECEMPKHATTFMFESAADLLSTDSVVDWDRPLSSEQRDQLLRMTAEQQLDDEPDGDYFLCIFTARMSSHLGAVVLFQIMHDLITTQNNYDNLLSGPLMNNVPEGQRPGLANHAMRAYRQALARHGGRKIPIRLGNLDDPFLITFVQIMQHVARPNNPNIPIEIHLVNMGLAGFGVDITAYGDRNSGFFKYFLDQDAANGTNIADRIYIVTIVEPHVVDGVGAHALDHPNASQHWQGHRNKYLVKHKLADLIDRWAYCVPIWVQNSRNIAWNQAHPNLAPLPLAQPLVWPQPDSTRLDPYLNALFYEMSWRFAWLDATTNPSDAMVQSRNVDRNHPMQ</sequence>
<protein>
    <submittedName>
        <fullName evidence="1">Uncharacterized protein</fullName>
    </submittedName>
</protein>
<evidence type="ECO:0000313" key="1">
    <source>
        <dbReference type="EMBL" id="KAK3712894.1"/>
    </source>
</evidence>
<name>A0ACC3N9G9_9PEZI</name>
<organism evidence="1 2">
    <name type="scientific">Vermiconidia calcicola</name>
    <dbReference type="NCBI Taxonomy" id="1690605"/>
    <lineage>
        <taxon>Eukaryota</taxon>
        <taxon>Fungi</taxon>
        <taxon>Dikarya</taxon>
        <taxon>Ascomycota</taxon>
        <taxon>Pezizomycotina</taxon>
        <taxon>Dothideomycetes</taxon>
        <taxon>Dothideomycetidae</taxon>
        <taxon>Mycosphaerellales</taxon>
        <taxon>Extremaceae</taxon>
        <taxon>Vermiconidia</taxon>
    </lineage>
</organism>
<dbReference type="Proteomes" id="UP001281147">
    <property type="component" value="Unassembled WGS sequence"/>
</dbReference>
<comment type="caution">
    <text evidence="1">The sequence shown here is derived from an EMBL/GenBank/DDBJ whole genome shotgun (WGS) entry which is preliminary data.</text>
</comment>
<keyword evidence="2" id="KW-1185">Reference proteome</keyword>
<accession>A0ACC3N9G9</accession>
<proteinExistence type="predicted"/>